<dbReference type="GO" id="GO:0009090">
    <property type="term" value="P:homoserine biosynthetic process"/>
    <property type="evidence" value="ECO:0007669"/>
    <property type="project" value="TreeGrafter"/>
</dbReference>
<gene>
    <name evidence="5" type="ORF">STAS_15757</name>
</gene>
<keyword evidence="5" id="KW-0808">Transferase</keyword>
<dbReference type="SUPFAM" id="SSF47473">
    <property type="entry name" value="EF-hand"/>
    <property type="match status" value="1"/>
</dbReference>
<dbReference type="InterPro" id="IPR011147">
    <property type="entry name" value="Bifunc_Aspkin/hSer_DH"/>
</dbReference>
<dbReference type="Proteomes" id="UP000325081">
    <property type="component" value="Unassembled WGS sequence"/>
</dbReference>
<dbReference type="Gene3D" id="1.10.238.10">
    <property type="entry name" value="EF-hand"/>
    <property type="match status" value="1"/>
</dbReference>
<comment type="caution">
    <text evidence="5">The sequence shown here is derived from an EMBL/GenBank/DDBJ whole genome shotgun (WGS) entry which is preliminary data.</text>
</comment>
<keyword evidence="6" id="KW-1185">Reference proteome</keyword>
<evidence type="ECO:0000313" key="5">
    <source>
        <dbReference type="EMBL" id="GER39157.1"/>
    </source>
</evidence>
<feature type="domain" description="EF-hand" evidence="4">
    <location>
        <begin position="407"/>
        <end position="431"/>
    </location>
</feature>
<protein>
    <submittedName>
        <fullName evidence="5">Aspartate kinase-homoserine dehydrogenase i</fullName>
    </submittedName>
</protein>
<dbReference type="CDD" id="cd00051">
    <property type="entry name" value="EFh"/>
    <property type="match status" value="1"/>
</dbReference>
<reference evidence="6" key="1">
    <citation type="journal article" date="2019" name="Curr. Biol.">
        <title>Genome Sequence of Striga asiatica Provides Insight into the Evolution of Plant Parasitism.</title>
        <authorList>
            <person name="Yoshida S."/>
            <person name="Kim S."/>
            <person name="Wafula E.K."/>
            <person name="Tanskanen J."/>
            <person name="Kim Y.M."/>
            <person name="Honaas L."/>
            <person name="Yang Z."/>
            <person name="Spallek T."/>
            <person name="Conn C.E."/>
            <person name="Ichihashi Y."/>
            <person name="Cheong K."/>
            <person name="Cui S."/>
            <person name="Der J.P."/>
            <person name="Gundlach H."/>
            <person name="Jiao Y."/>
            <person name="Hori C."/>
            <person name="Ishida J.K."/>
            <person name="Kasahara H."/>
            <person name="Kiba T."/>
            <person name="Kim M.S."/>
            <person name="Koo N."/>
            <person name="Laohavisit A."/>
            <person name="Lee Y.H."/>
            <person name="Lumba S."/>
            <person name="McCourt P."/>
            <person name="Mortimer J.C."/>
            <person name="Mutuku J.M."/>
            <person name="Nomura T."/>
            <person name="Sasaki-Sekimoto Y."/>
            <person name="Seto Y."/>
            <person name="Wang Y."/>
            <person name="Wakatake T."/>
            <person name="Sakakibara H."/>
            <person name="Demura T."/>
            <person name="Yamaguchi S."/>
            <person name="Yoneyama K."/>
            <person name="Manabe R.I."/>
            <person name="Nelson D.C."/>
            <person name="Schulman A.H."/>
            <person name="Timko M.P."/>
            <person name="dePamphilis C.W."/>
            <person name="Choi D."/>
            <person name="Shirasu K."/>
        </authorList>
    </citation>
    <scope>NUCLEOTIDE SEQUENCE [LARGE SCALE GENOMIC DNA]</scope>
    <source>
        <strain evidence="6">cv. UVA1</strain>
    </source>
</reference>
<name>A0A5A7Q443_STRAF</name>
<evidence type="ECO:0000313" key="6">
    <source>
        <dbReference type="Proteomes" id="UP000325081"/>
    </source>
</evidence>
<evidence type="ECO:0000256" key="1">
    <source>
        <dbReference type="ARBA" id="ARBA00022737"/>
    </source>
</evidence>
<dbReference type="PANTHER" id="PTHR43070:SF5">
    <property type="entry name" value="HOMOSERINE DEHYDROGENASE"/>
    <property type="match status" value="1"/>
</dbReference>
<feature type="compositionally biased region" description="Polar residues" evidence="3">
    <location>
        <begin position="174"/>
        <end position="184"/>
    </location>
</feature>
<dbReference type="GO" id="GO:0016301">
    <property type="term" value="F:kinase activity"/>
    <property type="evidence" value="ECO:0007669"/>
    <property type="project" value="UniProtKB-KW"/>
</dbReference>
<dbReference type="InterPro" id="IPR011992">
    <property type="entry name" value="EF-hand-dom_pair"/>
</dbReference>
<organism evidence="5 6">
    <name type="scientific">Striga asiatica</name>
    <name type="common">Asiatic witchweed</name>
    <name type="synonym">Buchnera asiatica</name>
    <dbReference type="NCBI Taxonomy" id="4170"/>
    <lineage>
        <taxon>Eukaryota</taxon>
        <taxon>Viridiplantae</taxon>
        <taxon>Streptophyta</taxon>
        <taxon>Embryophyta</taxon>
        <taxon>Tracheophyta</taxon>
        <taxon>Spermatophyta</taxon>
        <taxon>Magnoliopsida</taxon>
        <taxon>eudicotyledons</taxon>
        <taxon>Gunneridae</taxon>
        <taxon>Pentapetalae</taxon>
        <taxon>asterids</taxon>
        <taxon>lamiids</taxon>
        <taxon>Lamiales</taxon>
        <taxon>Orobanchaceae</taxon>
        <taxon>Buchnereae</taxon>
        <taxon>Striga</taxon>
    </lineage>
</organism>
<accession>A0A5A7Q443</accession>
<evidence type="ECO:0000256" key="2">
    <source>
        <dbReference type="ARBA" id="ARBA00022857"/>
    </source>
</evidence>
<dbReference type="GO" id="GO:0005509">
    <property type="term" value="F:calcium ion binding"/>
    <property type="evidence" value="ECO:0007669"/>
    <property type="project" value="InterPro"/>
</dbReference>
<dbReference type="InterPro" id="IPR036393">
    <property type="entry name" value="AceGlu_kinase-like_sf"/>
</dbReference>
<dbReference type="PROSITE" id="PS50222">
    <property type="entry name" value="EF_HAND_2"/>
    <property type="match status" value="1"/>
</dbReference>
<dbReference type="OrthoDB" id="4323675at2759"/>
<dbReference type="InterPro" id="IPR002048">
    <property type="entry name" value="EF_hand_dom"/>
</dbReference>
<dbReference type="AlphaFoldDB" id="A0A5A7Q443"/>
<feature type="region of interest" description="Disordered" evidence="3">
    <location>
        <begin position="120"/>
        <end position="220"/>
    </location>
</feature>
<dbReference type="Gene3D" id="3.40.1160.10">
    <property type="entry name" value="Acetylglutamate kinase-like"/>
    <property type="match status" value="1"/>
</dbReference>
<feature type="compositionally biased region" description="Basic and acidic residues" evidence="3">
    <location>
        <begin position="185"/>
        <end position="196"/>
    </location>
</feature>
<sequence length="431" mass="48924">MNKLEETRRANHKPAIDSVHGAMYTRARSPIACLMKIVYLDTWFALKVACHGFLLGDRLLQRMLNTSFSAIVETTRTLILAKLELMANYASLGSRLFTSMGIEISILINDDRREVERRCDRARPHEGAKECMHGQKDERELEYETHKHEEGAASRGHMQGKIARGCGFEKLQPNPMNLKSSSKHTNGEEGRSQRPVRDRKKPNTAHKLPEPAAGEGQKEAKYCPQVVARPDDPQIPLQAHDKDLSERKLVDVSTMSKVTDTMYDLIRKAQTRDDSYVSALLDVVVEKHKSTTLDLLEGVELSNFLARLHEDINNLKSMLRAIYIERGRIHLHGHKVLIVNPTSSNKLDPDYLESSRKLEKWYAETKCDTIVAIGFIASTPKKILTPLKRSENDFSLQHVMINLGEKLSDEEVEQMVRETDLDGDGQVNYDD</sequence>
<keyword evidence="5" id="KW-0418">Kinase</keyword>
<dbReference type="FunFam" id="1.10.238.10:FF:000003">
    <property type="entry name" value="Calmodulin A"/>
    <property type="match status" value="1"/>
</dbReference>
<dbReference type="EMBL" id="BKCP01005583">
    <property type="protein sequence ID" value="GER39157.1"/>
    <property type="molecule type" value="Genomic_DNA"/>
</dbReference>
<keyword evidence="2" id="KW-0521">NADP</keyword>
<evidence type="ECO:0000256" key="3">
    <source>
        <dbReference type="SAM" id="MobiDB-lite"/>
    </source>
</evidence>
<dbReference type="PANTHER" id="PTHR43070">
    <property type="match status" value="1"/>
</dbReference>
<proteinExistence type="predicted"/>
<dbReference type="GO" id="GO:0004412">
    <property type="term" value="F:homoserine dehydrogenase activity"/>
    <property type="evidence" value="ECO:0007669"/>
    <property type="project" value="InterPro"/>
</dbReference>
<dbReference type="GO" id="GO:0009067">
    <property type="term" value="P:aspartate family amino acid biosynthetic process"/>
    <property type="evidence" value="ECO:0007669"/>
    <property type="project" value="InterPro"/>
</dbReference>
<evidence type="ECO:0000259" key="4">
    <source>
        <dbReference type="PROSITE" id="PS50222"/>
    </source>
</evidence>
<keyword evidence="1" id="KW-0677">Repeat</keyword>
<feature type="compositionally biased region" description="Basic and acidic residues" evidence="3">
    <location>
        <begin position="120"/>
        <end position="152"/>
    </location>
</feature>